<dbReference type="EMBL" id="NESQ01000046">
    <property type="protein sequence ID" value="PUU81347.1"/>
    <property type="molecule type" value="Genomic_DNA"/>
</dbReference>
<proteinExistence type="predicted"/>
<name>A0A2T7A0U5_TUBBO</name>
<comment type="caution">
    <text evidence="4">The sequence shown here is derived from an EMBL/GenBank/DDBJ whole genome shotgun (WGS) entry which is preliminary data.</text>
</comment>
<feature type="non-terminal residue" evidence="4">
    <location>
        <position position="212"/>
    </location>
</feature>
<evidence type="ECO:0000256" key="3">
    <source>
        <dbReference type="SAM" id="MobiDB-lite"/>
    </source>
</evidence>
<keyword evidence="5" id="KW-1185">Reference proteome</keyword>
<dbReference type="GO" id="GO:0005634">
    <property type="term" value="C:nucleus"/>
    <property type="evidence" value="ECO:0007669"/>
    <property type="project" value="TreeGrafter"/>
</dbReference>
<gene>
    <name evidence="4" type="ORF">B9Z19DRAFT_971931</name>
</gene>
<dbReference type="PANTHER" id="PTHR48103">
    <property type="entry name" value="MIDASIN-RELATED"/>
    <property type="match status" value="1"/>
</dbReference>
<feature type="compositionally biased region" description="Basic and acidic residues" evidence="3">
    <location>
        <begin position="196"/>
        <end position="212"/>
    </location>
</feature>
<feature type="compositionally biased region" description="Acidic residues" evidence="3">
    <location>
        <begin position="175"/>
        <end position="192"/>
    </location>
</feature>
<accession>A0A2T7A0U5</accession>
<organism evidence="4 5">
    <name type="scientific">Tuber borchii</name>
    <name type="common">White truffle</name>
    <dbReference type="NCBI Taxonomy" id="42251"/>
    <lineage>
        <taxon>Eukaryota</taxon>
        <taxon>Fungi</taxon>
        <taxon>Dikarya</taxon>
        <taxon>Ascomycota</taxon>
        <taxon>Pezizomycotina</taxon>
        <taxon>Pezizomycetes</taxon>
        <taxon>Pezizales</taxon>
        <taxon>Tuberaceae</taxon>
        <taxon>Tuber</taxon>
    </lineage>
</organism>
<dbReference type="AlphaFoldDB" id="A0A2T7A0U5"/>
<dbReference type="GO" id="GO:0000055">
    <property type="term" value="P:ribosomal large subunit export from nucleus"/>
    <property type="evidence" value="ECO:0007669"/>
    <property type="project" value="TreeGrafter"/>
</dbReference>
<dbReference type="Proteomes" id="UP000244722">
    <property type="component" value="Unassembled WGS sequence"/>
</dbReference>
<feature type="region of interest" description="Disordered" evidence="3">
    <location>
        <begin position="88"/>
        <end position="212"/>
    </location>
</feature>
<dbReference type="OrthoDB" id="5186at2759"/>
<dbReference type="GO" id="GO:0030687">
    <property type="term" value="C:preribosome, large subunit precursor"/>
    <property type="evidence" value="ECO:0007669"/>
    <property type="project" value="TreeGrafter"/>
</dbReference>
<evidence type="ECO:0000256" key="2">
    <source>
        <dbReference type="ARBA" id="ARBA00022840"/>
    </source>
</evidence>
<sequence length="212" mass="22976">MGDIARRAAETLALVARLQPSDTTAATSQATRALFAAYYPIIQEYTIICREALREALCYYHVTSKTTYILCQSATALLTKGFCMPEEKGQGEETGGANGLKSGTGLGEGEGADDISKDIKADEDLSELAQEKNREEREKEIENERDAVDIESEMEGELGDMSDKGEDGGEKGSGNEEEDDMDEETGGVDDLDPTAVDEKLWDGKGDDNAKEK</sequence>
<evidence type="ECO:0000256" key="1">
    <source>
        <dbReference type="ARBA" id="ARBA00022741"/>
    </source>
</evidence>
<dbReference type="STRING" id="42251.A0A2T7A0U5"/>
<feature type="compositionally biased region" description="Acidic residues" evidence="3">
    <location>
        <begin position="149"/>
        <end position="160"/>
    </location>
</feature>
<reference evidence="4 5" key="1">
    <citation type="submission" date="2017-04" db="EMBL/GenBank/DDBJ databases">
        <title>Draft genome sequence of Tuber borchii Vittad., a whitish edible truffle.</title>
        <authorList>
            <consortium name="DOE Joint Genome Institute"/>
            <person name="Murat C."/>
            <person name="Kuo A."/>
            <person name="Barry K.W."/>
            <person name="Clum A."/>
            <person name="Dockter R.B."/>
            <person name="Fauchery L."/>
            <person name="Iotti M."/>
            <person name="Kohler A."/>
            <person name="Labutti K."/>
            <person name="Lindquist E.A."/>
            <person name="Lipzen A."/>
            <person name="Ohm R.A."/>
            <person name="Wang M."/>
            <person name="Grigoriev I.V."/>
            <person name="Zambonelli A."/>
            <person name="Martin F.M."/>
        </authorList>
    </citation>
    <scope>NUCLEOTIDE SEQUENCE [LARGE SCALE GENOMIC DNA]</scope>
    <source>
        <strain evidence="4 5">Tbo3840</strain>
    </source>
</reference>
<feature type="compositionally biased region" description="Basic and acidic residues" evidence="3">
    <location>
        <begin position="114"/>
        <end position="148"/>
    </location>
</feature>
<dbReference type="PANTHER" id="PTHR48103:SF2">
    <property type="entry name" value="MIDASIN"/>
    <property type="match status" value="1"/>
</dbReference>
<feature type="compositionally biased region" description="Basic and acidic residues" evidence="3">
    <location>
        <begin position="161"/>
        <end position="174"/>
    </location>
</feature>
<keyword evidence="2" id="KW-0067">ATP-binding</keyword>
<dbReference type="GO" id="GO:0005524">
    <property type="term" value="F:ATP binding"/>
    <property type="evidence" value="ECO:0007669"/>
    <property type="project" value="UniProtKB-KW"/>
</dbReference>
<keyword evidence="1" id="KW-0547">Nucleotide-binding</keyword>
<protein>
    <submittedName>
        <fullName evidence="4">Uncharacterized protein</fullName>
    </submittedName>
</protein>
<evidence type="ECO:0000313" key="5">
    <source>
        <dbReference type="Proteomes" id="UP000244722"/>
    </source>
</evidence>
<dbReference type="GO" id="GO:0000027">
    <property type="term" value="P:ribosomal large subunit assembly"/>
    <property type="evidence" value="ECO:0007669"/>
    <property type="project" value="TreeGrafter"/>
</dbReference>
<feature type="compositionally biased region" description="Gly residues" evidence="3">
    <location>
        <begin position="92"/>
        <end position="109"/>
    </location>
</feature>
<evidence type="ECO:0000313" key="4">
    <source>
        <dbReference type="EMBL" id="PUU81347.1"/>
    </source>
</evidence>